<dbReference type="InterPro" id="IPR032720">
    <property type="entry name" value="Cys_rich_CWC"/>
</dbReference>
<proteinExistence type="predicted"/>
<protein>
    <submittedName>
        <fullName evidence="1">Cysteine-rich CWC family protein</fullName>
    </submittedName>
</protein>
<comment type="caution">
    <text evidence="1">The sequence shown here is derived from an EMBL/GenBank/DDBJ whole genome shotgun (WGS) entry which is preliminary data.</text>
</comment>
<reference evidence="1 2" key="1">
    <citation type="submission" date="2024-06" db="EMBL/GenBank/DDBJ databases">
        <title>Chitinophaga defluvii sp. nov., isolated from municipal sewage.</title>
        <authorList>
            <person name="Zhang L."/>
        </authorList>
    </citation>
    <scope>NUCLEOTIDE SEQUENCE [LARGE SCALE GENOMIC DNA]</scope>
    <source>
        <strain evidence="1 2">H8</strain>
    </source>
</reference>
<dbReference type="EMBL" id="JBEXAC010000001">
    <property type="protein sequence ID" value="MET6995838.1"/>
    <property type="molecule type" value="Genomic_DNA"/>
</dbReference>
<keyword evidence="2" id="KW-1185">Reference proteome</keyword>
<organism evidence="1 2">
    <name type="scientific">Chitinophaga defluvii</name>
    <dbReference type="NCBI Taxonomy" id="3163343"/>
    <lineage>
        <taxon>Bacteria</taxon>
        <taxon>Pseudomonadati</taxon>
        <taxon>Bacteroidota</taxon>
        <taxon>Chitinophagia</taxon>
        <taxon>Chitinophagales</taxon>
        <taxon>Chitinophagaceae</taxon>
        <taxon>Chitinophaga</taxon>
    </lineage>
</organism>
<evidence type="ECO:0000313" key="2">
    <source>
        <dbReference type="Proteomes" id="UP001549749"/>
    </source>
</evidence>
<evidence type="ECO:0000313" key="1">
    <source>
        <dbReference type="EMBL" id="MET6995838.1"/>
    </source>
</evidence>
<dbReference type="Proteomes" id="UP001549749">
    <property type="component" value="Unassembled WGS sequence"/>
</dbReference>
<gene>
    <name evidence="1" type="ORF">ABR189_00590</name>
</gene>
<dbReference type="RefSeq" id="WP_354658487.1">
    <property type="nucleotide sequence ID" value="NZ_JBEXAC010000001.1"/>
</dbReference>
<name>A0ABV2SYH7_9BACT</name>
<dbReference type="Pfam" id="PF14375">
    <property type="entry name" value="Cys_rich_CWC"/>
    <property type="match status" value="1"/>
</dbReference>
<sequence>MACHETVSCPRCNKCFECRVGSILRCQCQAVTLTEEERQHINENYSSCLCANCLRAMKADYKQHRFRQRINRLFSLFGKR</sequence>
<accession>A0ABV2SYH7</accession>